<dbReference type="Gene3D" id="3.40.470.10">
    <property type="entry name" value="Uracil-DNA glycosylase-like domain"/>
    <property type="match status" value="1"/>
</dbReference>
<evidence type="ECO:0000313" key="2">
    <source>
        <dbReference type="Proteomes" id="UP000003167"/>
    </source>
</evidence>
<organism evidence="1 2">
    <name type="scientific">Segatella maculosa OT 289</name>
    <dbReference type="NCBI Taxonomy" id="999422"/>
    <lineage>
        <taxon>Bacteria</taxon>
        <taxon>Pseudomonadati</taxon>
        <taxon>Bacteroidota</taxon>
        <taxon>Bacteroidia</taxon>
        <taxon>Bacteroidales</taxon>
        <taxon>Prevotellaceae</taxon>
        <taxon>Segatella</taxon>
    </lineage>
</organism>
<dbReference type="HOGENOM" id="CLU_102538_0_0_10"/>
<dbReference type="SUPFAM" id="SSF52141">
    <property type="entry name" value="Uracil-DNA glycosylase-like"/>
    <property type="match status" value="1"/>
</dbReference>
<dbReference type="InterPro" id="IPR036895">
    <property type="entry name" value="Uracil-DNA_glycosylase-like_sf"/>
</dbReference>
<evidence type="ECO:0000313" key="1">
    <source>
        <dbReference type="EMBL" id="EHO70701.1"/>
    </source>
</evidence>
<evidence type="ECO:0008006" key="3">
    <source>
        <dbReference type="Google" id="ProtNLM"/>
    </source>
</evidence>
<dbReference type="EMBL" id="AGEK01000025">
    <property type="protein sequence ID" value="EHO70701.1"/>
    <property type="molecule type" value="Genomic_DNA"/>
</dbReference>
<name>H1HMI3_9BACT</name>
<reference evidence="1 2" key="1">
    <citation type="submission" date="2011-12" db="EMBL/GenBank/DDBJ databases">
        <title>The Genome Sequence of Prevotella maculosa OT 289.</title>
        <authorList>
            <consortium name="The Broad Institute Genome Sequencing Platform"/>
            <person name="Earl A."/>
            <person name="Ward D."/>
            <person name="Feldgarden M."/>
            <person name="Gevers D."/>
            <person name="Izard J."/>
            <person name="Blanton J.M."/>
            <person name="Mathney J."/>
            <person name="Tanner A.C."/>
            <person name="Dewhirst F.E."/>
            <person name="Young S.K."/>
            <person name="Zeng Q."/>
            <person name="Gargeya S."/>
            <person name="Fitzgerald M."/>
            <person name="Haas B."/>
            <person name="Abouelleil A."/>
            <person name="Alvarado L."/>
            <person name="Arachchi H.M."/>
            <person name="Berlin A."/>
            <person name="Chapman S.B."/>
            <person name="Gearin G."/>
            <person name="Goldberg J."/>
            <person name="Griggs A."/>
            <person name="Gujja S."/>
            <person name="Hansen M."/>
            <person name="Heiman D."/>
            <person name="Howarth C."/>
            <person name="Larimer J."/>
            <person name="Lui A."/>
            <person name="MacDonald P.J.P."/>
            <person name="McCowen C."/>
            <person name="Montmayeur A."/>
            <person name="Murphy C."/>
            <person name="Neiman D."/>
            <person name="Pearson M."/>
            <person name="Priest M."/>
            <person name="Roberts A."/>
            <person name="Saif S."/>
            <person name="Shea T."/>
            <person name="Sisk P."/>
            <person name="Stolte C."/>
            <person name="Sykes S."/>
            <person name="Wortman J."/>
            <person name="Nusbaum C."/>
            <person name="Birren B."/>
        </authorList>
    </citation>
    <scope>NUCLEOTIDE SEQUENCE [LARGE SCALE GENOMIC DNA]</scope>
    <source>
        <strain evidence="1 2">OT 289</strain>
    </source>
</reference>
<dbReference type="PATRIC" id="fig|999422.3.peg.1371"/>
<dbReference type="OrthoDB" id="9794144at2"/>
<dbReference type="CDD" id="cd10032">
    <property type="entry name" value="UDG-F6_HDG"/>
    <property type="match status" value="1"/>
</dbReference>
<keyword evidence="2" id="KW-1185">Reference proteome</keyword>
<protein>
    <recommendedName>
        <fullName evidence="3">Uracil-DNA glycosylase-like domain-containing protein</fullName>
    </recommendedName>
</protein>
<dbReference type="RefSeq" id="WP_008565266.1">
    <property type="nucleotide sequence ID" value="NZ_JH594503.1"/>
</dbReference>
<dbReference type="AlphaFoldDB" id="H1HMI3"/>
<dbReference type="Proteomes" id="UP000003167">
    <property type="component" value="Unassembled WGS sequence"/>
</dbReference>
<dbReference type="STRING" id="999422.HMPREF9944_01320"/>
<gene>
    <name evidence="1" type="ORF">HMPREF9944_01320</name>
</gene>
<sequence>METTANNEIETHPFEPWLPKNARLLMLGTFPPAPKRWCMEWYYPNFQNDMWRIFGHIFFGDKMHFVDQEHKTFRLDALKSFLKEEGVAIFDTALRIRRTKNTASDKDLEIVEQSDIDAILRQLPACKSVLAAGQLATDVFTKHFDITPPKMGQHTEFTFEGRTLRLYRMPSSSRAYPMSVEKKAEFYRKMFEEL</sequence>
<proteinExistence type="predicted"/>
<accession>H1HMI3</accession>
<comment type="caution">
    <text evidence="1">The sequence shown here is derived from an EMBL/GenBank/DDBJ whole genome shotgun (WGS) entry which is preliminary data.</text>
</comment>